<evidence type="ECO:0000313" key="2">
    <source>
        <dbReference type="EMBL" id="KAK2957987.1"/>
    </source>
</evidence>
<evidence type="ECO:0000313" key="3">
    <source>
        <dbReference type="Proteomes" id="UP001281761"/>
    </source>
</evidence>
<reference evidence="2 3" key="1">
    <citation type="journal article" date="2022" name="bioRxiv">
        <title>Genomics of Preaxostyla Flagellates Illuminates Evolutionary Transitions and the Path Towards Mitochondrial Loss.</title>
        <authorList>
            <person name="Novak L.V.F."/>
            <person name="Treitli S.C."/>
            <person name="Pyrih J."/>
            <person name="Halakuc P."/>
            <person name="Pipaliya S.V."/>
            <person name="Vacek V."/>
            <person name="Brzon O."/>
            <person name="Soukal P."/>
            <person name="Eme L."/>
            <person name="Dacks J.B."/>
            <person name="Karnkowska A."/>
            <person name="Elias M."/>
            <person name="Hampl V."/>
        </authorList>
    </citation>
    <scope>NUCLEOTIDE SEQUENCE [LARGE SCALE GENOMIC DNA]</scope>
    <source>
        <strain evidence="2">NAU3</strain>
        <tissue evidence="2">Gut</tissue>
    </source>
</reference>
<feature type="compositionally biased region" description="Basic and acidic residues" evidence="1">
    <location>
        <begin position="362"/>
        <end position="378"/>
    </location>
</feature>
<name>A0ABQ9Y2M7_9EUKA</name>
<evidence type="ECO:0000256" key="1">
    <source>
        <dbReference type="SAM" id="MobiDB-lite"/>
    </source>
</evidence>
<feature type="region of interest" description="Disordered" evidence="1">
    <location>
        <begin position="548"/>
        <end position="577"/>
    </location>
</feature>
<protein>
    <submittedName>
        <fullName evidence="2">Uncharacterized protein</fullName>
    </submittedName>
</protein>
<proteinExistence type="predicted"/>
<accession>A0ABQ9Y2M7</accession>
<dbReference type="EMBL" id="JARBJD010000042">
    <property type="protein sequence ID" value="KAK2957987.1"/>
    <property type="molecule type" value="Genomic_DNA"/>
</dbReference>
<feature type="compositionally biased region" description="Polar residues" evidence="1">
    <location>
        <begin position="108"/>
        <end position="124"/>
    </location>
</feature>
<sequence length="669" mass="75935">MTAQSIPTRSAFYSTDYPPYKSEFYSNSFTPYTTSIRYSKSSSSYIDTSKQNHTLPTLTKPDELHPGSSEWPYYRQERVLSYDQTSDGKYSKEPKIVSQKDLIHQRRTATSTSITGPKGQQISAGKSEYPRNFGEQNDADSINGRSKLTSTGLHDRRKRDRQESLLATLRTHETISQSNSHVFLPKTDLPESFVTQRAISAMEHPLTSQNYRSRTGDMKIRENPVRRSMSSMDTTDTRFETTNQHFQANSTLRASADIPRTYSVTQSGGRRSISHFGLSKKDWDRNIAAAEALQQTGIETMTRGTDTSELRLIDAIVERERSRPFMMNDDPPLFSSFSVDQTFHPRVLPEWDGGKLIRRRKDKWDRQRDKREMKESLRKSQTLPRNFSKPPQQSIFTVTVDQDPDDLFDTSPQVVISSSSAPESMGSSAVISPRPSFLKPVEEKSRKRLSIGMATQNLRHGSMNFEDHEETEQLSRITGLPKHEVERRSKKITNSRSTILFPTADDEEQTQEHAIVLEEVSEKMLRSPPVESLRSPKATSAYQSYRASLAPNPGRGEGKSPLQSVSTMSGERPFESDNDWDDKAHELLMLSTTNSGTMNTTATSFLLPSNPFNPLYPSTKRQRMNESRTQCRDTLKIRKDGTAQICDETTGDVGGFMFHKNPHSILLFQ</sequence>
<gene>
    <name evidence="2" type="ORF">BLNAU_7163</name>
</gene>
<feature type="region of interest" description="Disordered" evidence="1">
    <location>
        <begin position="101"/>
        <end position="160"/>
    </location>
</feature>
<feature type="compositionally biased region" description="Polar residues" evidence="1">
    <location>
        <begin position="379"/>
        <end position="393"/>
    </location>
</feature>
<keyword evidence="3" id="KW-1185">Reference proteome</keyword>
<feature type="region of interest" description="Disordered" evidence="1">
    <location>
        <begin position="361"/>
        <end position="393"/>
    </location>
</feature>
<organism evidence="2 3">
    <name type="scientific">Blattamonas nauphoetae</name>
    <dbReference type="NCBI Taxonomy" id="2049346"/>
    <lineage>
        <taxon>Eukaryota</taxon>
        <taxon>Metamonada</taxon>
        <taxon>Preaxostyla</taxon>
        <taxon>Oxymonadida</taxon>
        <taxon>Blattamonas</taxon>
    </lineage>
</organism>
<feature type="region of interest" description="Disordered" evidence="1">
    <location>
        <begin position="47"/>
        <end position="70"/>
    </location>
</feature>
<feature type="compositionally biased region" description="Polar residues" evidence="1">
    <location>
        <begin position="139"/>
        <end position="152"/>
    </location>
</feature>
<dbReference type="Proteomes" id="UP001281761">
    <property type="component" value="Unassembled WGS sequence"/>
</dbReference>
<comment type="caution">
    <text evidence="2">The sequence shown here is derived from an EMBL/GenBank/DDBJ whole genome shotgun (WGS) entry which is preliminary data.</text>
</comment>